<dbReference type="RefSeq" id="WP_066640976.1">
    <property type="nucleotide sequence ID" value="NZ_CP014989.1"/>
</dbReference>
<dbReference type="Proteomes" id="UP000092482">
    <property type="component" value="Chromosome"/>
</dbReference>
<proteinExistence type="predicted"/>
<evidence type="ECO:0000313" key="2">
    <source>
        <dbReference type="EMBL" id="ANS79933.1"/>
    </source>
</evidence>
<keyword evidence="1" id="KW-0472">Membrane</keyword>
<dbReference type="STRING" id="1758689.SGUI_2537"/>
<reference evidence="2 3" key="1">
    <citation type="submission" date="2016-03" db="EMBL/GenBank/DDBJ databases">
        <title>Shallow-sea hydrothermal system.</title>
        <authorList>
            <person name="Tang K."/>
        </authorList>
    </citation>
    <scope>NUCLEOTIDE SEQUENCE [LARGE SCALE GENOMIC DNA]</scope>
    <source>
        <strain evidence="2 3">JLT9</strain>
    </source>
</reference>
<dbReference type="EMBL" id="CP014989">
    <property type="protein sequence ID" value="ANS79933.1"/>
    <property type="molecule type" value="Genomic_DNA"/>
</dbReference>
<evidence type="ECO:0000256" key="1">
    <source>
        <dbReference type="SAM" id="Phobius"/>
    </source>
</evidence>
<keyword evidence="1" id="KW-0812">Transmembrane</keyword>
<sequence length="78" mass="7879">MSQAGLSAAAWWVTLLVLGTLCSVTALGVTGSAYLLGDRATAPLQAARTWLVGHNNLVMGLLLLMLGAGQLGTALGSL</sequence>
<keyword evidence="3" id="KW-1185">Reference proteome</keyword>
<protein>
    <submittedName>
        <fullName evidence="2">Uncharacterized protein</fullName>
    </submittedName>
</protein>
<dbReference type="AlphaFoldDB" id="A0A1B1NEV3"/>
<name>A0A1B1NEV3_9MICO</name>
<keyword evidence="1" id="KW-1133">Transmembrane helix</keyword>
<evidence type="ECO:0000313" key="3">
    <source>
        <dbReference type="Proteomes" id="UP000092482"/>
    </source>
</evidence>
<dbReference type="KEGG" id="serj:SGUI_2537"/>
<feature type="transmembrane region" description="Helical" evidence="1">
    <location>
        <begin position="12"/>
        <end position="36"/>
    </location>
</feature>
<accession>A0A1B1NEV3</accession>
<gene>
    <name evidence="2" type="ORF">SGUI_2537</name>
</gene>
<feature type="transmembrane region" description="Helical" evidence="1">
    <location>
        <begin position="57"/>
        <end position="76"/>
    </location>
</feature>
<organism evidence="2 3">
    <name type="scientific">Serinicoccus hydrothermalis</name>
    <dbReference type="NCBI Taxonomy" id="1758689"/>
    <lineage>
        <taxon>Bacteria</taxon>
        <taxon>Bacillati</taxon>
        <taxon>Actinomycetota</taxon>
        <taxon>Actinomycetes</taxon>
        <taxon>Micrococcales</taxon>
        <taxon>Ornithinimicrobiaceae</taxon>
        <taxon>Serinicoccus</taxon>
    </lineage>
</organism>